<dbReference type="EMBL" id="PFNG01000203">
    <property type="protein sequence ID" value="PIZ36429.1"/>
    <property type="molecule type" value="Genomic_DNA"/>
</dbReference>
<sequence length="397" mass="41787">MNLLESFRLAVDAIIANKMRSTLAALGIIIGVSAVILLVSVGQGVRSSVTGQIRSIGSNLLYVLPGNMKAGRGGPGSGVSNRLRLDMVRQIEQGSPHVADAGAVVNGSAMVKFGNKERDTTVMNGVTANYAKLTNYNLAEGEFLTDVDINGGRKVVVVGQTIVSELYNGDSPVGRNISINGQRFTVVGAIEAKGSTFGIDQDDVVFIPITVAQRLLGTDQISQILIEATDENSVDTASDEVTRVLSKTLKKDDFSVASQKSLLGTVQNITGILTVMLGGIAGISLIVGGIGIMNIMLVSVTERTREIGIRKAVGAKTHDILMQFVIESATLSVIGGLIGILIGIAGSLLLRAFLPSEVTIWSVALAFFFSAGIGIFFGAYPAFKASRLSPIEALRYE</sequence>
<protein>
    <recommendedName>
        <fullName evidence="12">FtsX-like permease family protein</fullName>
    </recommendedName>
</protein>
<keyword evidence="5 7" id="KW-0472">Membrane</keyword>
<evidence type="ECO:0000256" key="3">
    <source>
        <dbReference type="ARBA" id="ARBA00022692"/>
    </source>
</evidence>
<evidence type="ECO:0000256" key="4">
    <source>
        <dbReference type="ARBA" id="ARBA00022989"/>
    </source>
</evidence>
<evidence type="ECO:0000259" key="9">
    <source>
        <dbReference type="Pfam" id="PF12704"/>
    </source>
</evidence>
<keyword evidence="4 7" id="KW-1133">Transmembrane helix</keyword>
<evidence type="ECO:0000313" key="10">
    <source>
        <dbReference type="EMBL" id="PIZ36429.1"/>
    </source>
</evidence>
<evidence type="ECO:0000256" key="6">
    <source>
        <dbReference type="ARBA" id="ARBA00038076"/>
    </source>
</evidence>
<evidence type="ECO:0000256" key="2">
    <source>
        <dbReference type="ARBA" id="ARBA00022475"/>
    </source>
</evidence>
<evidence type="ECO:0000256" key="7">
    <source>
        <dbReference type="SAM" id="Phobius"/>
    </source>
</evidence>
<dbReference type="Pfam" id="PF12704">
    <property type="entry name" value="MacB_PCD"/>
    <property type="match status" value="1"/>
</dbReference>
<evidence type="ECO:0000256" key="5">
    <source>
        <dbReference type="ARBA" id="ARBA00023136"/>
    </source>
</evidence>
<dbReference type="AlphaFoldDB" id="A0A2M7T6D7"/>
<dbReference type="Pfam" id="PF02687">
    <property type="entry name" value="FtsX"/>
    <property type="match status" value="1"/>
</dbReference>
<evidence type="ECO:0000256" key="1">
    <source>
        <dbReference type="ARBA" id="ARBA00004651"/>
    </source>
</evidence>
<dbReference type="InterPro" id="IPR025857">
    <property type="entry name" value="MacB_PCD"/>
</dbReference>
<dbReference type="InterPro" id="IPR003838">
    <property type="entry name" value="ABC3_permease_C"/>
</dbReference>
<dbReference type="GO" id="GO:0022857">
    <property type="term" value="F:transmembrane transporter activity"/>
    <property type="evidence" value="ECO:0007669"/>
    <property type="project" value="TreeGrafter"/>
</dbReference>
<feature type="transmembrane region" description="Helical" evidence="7">
    <location>
        <begin position="360"/>
        <end position="380"/>
    </location>
</feature>
<dbReference type="RefSeq" id="WP_286678428.1">
    <property type="nucleotide sequence ID" value="NZ_MNXI01000082.1"/>
</dbReference>
<name>A0A2M7T6D7_9ACTN</name>
<dbReference type="Proteomes" id="UP000230956">
    <property type="component" value="Unassembled WGS sequence"/>
</dbReference>
<gene>
    <name evidence="10" type="ORF">COY37_08555</name>
</gene>
<comment type="caution">
    <text evidence="10">The sequence shown here is derived from an EMBL/GenBank/DDBJ whole genome shotgun (WGS) entry which is preliminary data.</text>
</comment>
<dbReference type="PANTHER" id="PTHR30572:SF4">
    <property type="entry name" value="ABC TRANSPORTER PERMEASE YTRF"/>
    <property type="match status" value="1"/>
</dbReference>
<keyword evidence="3 7" id="KW-0812">Transmembrane</keyword>
<proteinExistence type="inferred from homology"/>
<evidence type="ECO:0000259" key="8">
    <source>
        <dbReference type="Pfam" id="PF02687"/>
    </source>
</evidence>
<organism evidence="10 11">
    <name type="scientific">Candidatus Aquicultor secundus</name>
    <dbReference type="NCBI Taxonomy" id="1973895"/>
    <lineage>
        <taxon>Bacteria</taxon>
        <taxon>Bacillati</taxon>
        <taxon>Actinomycetota</taxon>
        <taxon>Candidatus Aquicultoria</taxon>
        <taxon>Candidatus Aquicultorales</taxon>
        <taxon>Candidatus Aquicultoraceae</taxon>
        <taxon>Candidatus Aquicultor</taxon>
    </lineage>
</organism>
<dbReference type="PANTHER" id="PTHR30572">
    <property type="entry name" value="MEMBRANE COMPONENT OF TRANSPORTER-RELATED"/>
    <property type="match status" value="1"/>
</dbReference>
<accession>A0A2M7T6D7</accession>
<evidence type="ECO:0008006" key="12">
    <source>
        <dbReference type="Google" id="ProtNLM"/>
    </source>
</evidence>
<keyword evidence="2" id="KW-1003">Cell membrane</keyword>
<comment type="similarity">
    <text evidence="6">Belongs to the ABC-4 integral membrane protein family.</text>
</comment>
<evidence type="ECO:0000313" key="11">
    <source>
        <dbReference type="Proteomes" id="UP000230956"/>
    </source>
</evidence>
<feature type="transmembrane region" description="Helical" evidence="7">
    <location>
        <begin position="321"/>
        <end position="354"/>
    </location>
</feature>
<feature type="domain" description="MacB-like periplasmic core" evidence="9">
    <location>
        <begin position="21"/>
        <end position="243"/>
    </location>
</feature>
<feature type="domain" description="ABC3 transporter permease C-terminal" evidence="8">
    <location>
        <begin position="280"/>
        <end position="390"/>
    </location>
</feature>
<dbReference type="GO" id="GO:0005886">
    <property type="term" value="C:plasma membrane"/>
    <property type="evidence" value="ECO:0007669"/>
    <property type="project" value="UniProtKB-SubCell"/>
</dbReference>
<comment type="subcellular location">
    <subcellularLocation>
        <location evidence="1">Cell membrane</location>
        <topology evidence="1">Multi-pass membrane protein</topology>
    </subcellularLocation>
</comment>
<feature type="transmembrane region" description="Helical" evidence="7">
    <location>
        <begin position="21"/>
        <end position="42"/>
    </location>
</feature>
<dbReference type="InterPro" id="IPR050250">
    <property type="entry name" value="Macrolide_Exporter_MacB"/>
</dbReference>
<feature type="transmembrane region" description="Helical" evidence="7">
    <location>
        <begin position="272"/>
        <end position="300"/>
    </location>
</feature>
<reference evidence="11" key="1">
    <citation type="submission" date="2017-09" db="EMBL/GenBank/DDBJ databases">
        <title>Depth-based differentiation of microbial function through sediment-hosted aquifers and enrichment of novel symbionts in the deep terrestrial subsurface.</title>
        <authorList>
            <person name="Probst A.J."/>
            <person name="Ladd B."/>
            <person name="Jarett J.K."/>
            <person name="Geller-Mcgrath D.E."/>
            <person name="Sieber C.M.K."/>
            <person name="Emerson J.B."/>
            <person name="Anantharaman K."/>
            <person name="Thomas B.C."/>
            <person name="Malmstrom R."/>
            <person name="Stieglmeier M."/>
            <person name="Klingl A."/>
            <person name="Woyke T."/>
            <person name="Ryan C.M."/>
            <person name="Banfield J.F."/>
        </authorList>
    </citation>
    <scope>NUCLEOTIDE SEQUENCE [LARGE SCALE GENOMIC DNA]</scope>
</reference>